<feature type="compositionally biased region" description="Polar residues" evidence="1">
    <location>
        <begin position="142"/>
        <end position="162"/>
    </location>
</feature>
<comment type="caution">
    <text evidence="2">The sequence shown here is derived from an EMBL/GenBank/DDBJ whole genome shotgun (WGS) entry which is preliminary data.</text>
</comment>
<dbReference type="SUPFAM" id="SSF81558">
    <property type="entry name" value="Photosystem I subunits PsaA/PsaB"/>
    <property type="match status" value="1"/>
</dbReference>
<name>A0ABR2MTC6_9ASPA</name>
<accession>A0ABR2MTC6</accession>
<dbReference type="Pfam" id="PF00223">
    <property type="entry name" value="PsaA_PsaB"/>
    <property type="match status" value="1"/>
</dbReference>
<evidence type="ECO:0000256" key="1">
    <source>
        <dbReference type="SAM" id="MobiDB-lite"/>
    </source>
</evidence>
<dbReference type="InterPro" id="IPR001280">
    <property type="entry name" value="PSI_PsaA/B"/>
</dbReference>
<evidence type="ECO:0000313" key="2">
    <source>
        <dbReference type="EMBL" id="KAK8966844.1"/>
    </source>
</evidence>
<dbReference type="Gene3D" id="1.20.1130.10">
    <property type="entry name" value="Photosystem I PsaA/PsaB"/>
    <property type="match status" value="1"/>
</dbReference>
<evidence type="ECO:0000313" key="3">
    <source>
        <dbReference type="Proteomes" id="UP001412067"/>
    </source>
</evidence>
<proteinExistence type="predicted"/>
<organism evidence="2 3">
    <name type="scientific">Platanthera guangdongensis</name>
    <dbReference type="NCBI Taxonomy" id="2320717"/>
    <lineage>
        <taxon>Eukaryota</taxon>
        <taxon>Viridiplantae</taxon>
        <taxon>Streptophyta</taxon>
        <taxon>Embryophyta</taxon>
        <taxon>Tracheophyta</taxon>
        <taxon>Spermatophyta</taxon>
        <taxon>Magnoliopsida</taxon>
        <taxon>Liliopsida</taxon>
        <taxon>Asparagales</taxon>
        <taxon>Orchidaceae</taxon>
        <taxon>Orchidoideae</taxon>
        <taxon>Orchideae</taxon>
        <taxon>Orchidinae</taxon>
        <taxon>Platanthera</taxon>
    </lineage>
</organism>
<sequence>MQPDVWGTISDQGVVTHITGGNFAQSSIIIKGWLRDFLWAQASQIRCVDFVYGGFSHNSHLILSILDLILCDKIVDISPYFSAWSCPSSVSISDDSVLGHQVISPDNTSHRAHLEQPFFCPVLGHRVTKPGRSPNLARQEPLQCSPTDLNTPQVPGRSTSNTSRKEYEAARTPFLRQIQNILNPRSFSSSELPRLTQSPRVILLNPKRHPDIMLFLITPPQSHSAYLSSCYGFSALPNLAGRHLVLGRQSSILP</sequence>
<protein>
    <submittedName>
        <fullName evidence="2">Photosystem I P700 chlorophyll a apoprotein A1</fullName>
    </submittedName>
</protein>
<feature type="region of interest" description="Disordered" evidence="1">
    <location>
        <begin position="132"/>
        <end position="167"/>
    </location>
</feature>
<reference evidence="2 3" key="1">
    <citation type="journal article" date="2022" name="Nat. Plants">
        <title>Genomes of leafy and leafless Platanthera orchids illuminate the evolution of mycoheterotrophy.</title>
        <authorList>
            <person name="Li M.H."/>
            <person name="Liu K.W."/>
            <person name="Li Z."/>
            <person name="Lu H.C."/>
            <person name="Ye Q.L."/>
            <person name="Zhang D."/>
            <person name="Wang J.Y."/>
            <person name="Li Y.F."/>
            <person name="Zhong Z.M."/>
            <person name="Liu X."/>
            <person name="Yu X."/>
            <person name="Liu D.K."/>
            <person name="Tu X.D."/>
            <person name="Liu B."/>
            <person name="Hao Y."/>
            <person name="Liao X.Y."/>
            <person name="Jiang Y.T."/>
            <person name="Sun W.H."/>
            <person name="Chen J."/>
            <person name="Chen Y.Q."/>
            <person name="Ai Y."/>
            <person name="Zhai J.W."/>
            <person name="Wu S.S."/>
            <person name="Zhou Z."/>
            <person name="Hsiao Y.Y."/>
            <person name="Wu W.L."/>
            <person name="Chen Y.Y."/>
            <person name="Lin Y.F."/>
            <person name="Hsu J.L."/>
            <person name="Li C.Y."/>
            <person name="Wang Z.W."/>
            <person name="Zhao X."/>
            <person name="Zhong W.Y."/>
            <person name="Ma X.K."/>
            <person name="Ma L."/>
            <person name="Huang J."/>
            <person name="Chen G.Z."/>
            <person name="Huang M.Z."/>
            <person name="Huang L."/>
            <person name="Peng D.H."/>
            <person name="Luo Y.B."/>
            <person name="Zou S.Q."/>
            <person name="Chen S.P."/>
            <person name="Lan S."/>
            <person name="Tsai W.C."/>
            <person name="Van de Peer Y."/>
            <person name="Liu Z.J."/>
        </authorList>
    </citation>
    <scope>NUCLEOTIDE SEQUENCE [LARGE SCALE GENOMIC DNA]</scope>
    <source>
        <strain evidence="2">Lor288</strain>
    </source>
</reference>
<dbReference type="EMBL" id="JBBWWR010000005">
    <property type="protein sequence ID" value="KAK8966844.1"/>
    <property type="molecule type" value="Genomic_DNA"/>
</dbReference>
<gene>
    <name evidence="2" type="primary">psaA</name>
    <name evidence="2" type="ORF">KSP40_PGU013863</name>
</gene>
<dbReference type="InterPro" id="IPR036408">
    <property type="entry name" value="PSI_PsaA/B_sf"/>
</dbReference>
<keyword evidence="3" id="KW-1185">Reference proteome</keyword>
<dbReference type="Proteomes" id="UP001412067">
    <property type="component" value="Unassembled WGS sequence"/>
</dbReference>